<evidence type="ECO:0000256" key="1">
    <source>
        <dbReference type="SAM" id="MobiDB-lite"/>
    </source>
</evidence>
<proteinExistence type="predicted"/>
<dbReference type="RefSeq" id="WP_123124320.1">
    <property type="nucleotide sequence ID" value="NZ_RJJC01000001.1"/>
</dbReference>
<dbReference type="Pfam" id="PF23957">
    <property type="entry name" value="DUF7286"/>
    <property type="match status" value="1"/>
</dbReference>
<feature type="compositionally biased region" description="Low complexity" evidence="1">
    <location>
        <begin position="921"/>
        <end position="940"/>
    </location>
</feature>
<gene>
    <name evidence="2" type="ORF">Nmn1133_10020</name>
</gene>
<organism evidence="2 3">
    <name type="scientific">Halosegnis longus</name>
    <dbReference type="NCBI Taxonomy" id="2216012"/>
    <lineage>
        <taxon>Archaea</taxon>
        <taxon>Methanobacteriati</taxon>
        <taxon>Methanobacteriota</taxon>
        <taxon>Stenosarchaea group</taxon>
        <taxon>Halobacteria</taxon>
        <taxon>Halobacteriales</taxon>
        <taxon>Natronomonadaceae</taxon>
        <taxon>Halosegnis</taxon>
    </lineage>
</organism>
<name>A0AAJ4R994_9EURY</name>
<accession>A0AAJ4R994</accession>
<dbReference type="EMBL" id="RJJC01000001">
    <property type="protein sequence ID" value="RNJ26986.1"/>
    <property type="molecule type" value="Genomic_DNA"/>
</dbReference>
<dbReference type="InterPro" id="IPR055710">
    <property type="entry name" value="DUF7286"/>
</dbReference>
<keyword evidence="3" id="KW-1185">Reference proteome</keyword>
<sequence length="1020" mass="108159">MVGVNERARVPFALLGVVLLVGSASITAGLGAVTPTREPATEAAVEQSRTSLGGVVHDATRAAARDAAASPVVAPANTTLGRTLASTGTPFRAALELRTYLAVRDRLSATTERGLTVEPSLPPLQDSTDIAAALARTTVEPVGANATAVRTTVANVTLTATRDGRVVDTYRVSPTVTVQTPVFALHERTASYQQRLDSGATEPGLARRATARLYGVAWARGLTQYGGGPIANVVSNQHVAVATNHALLAQQRATFGAADDTGRRAVRVAAARAAGTDLLAATGQSGQQIQQLLAGVDAATPGSTLDPVTAANPSTTPESTLNVAVGEQATTAFDRFAAADLETALAAPYRATVERRRVVTDRATTTTGHARPTGANWTLVGTEQTHETTVTSVEPTAGSPTQPWHSLATTARRVTETTRTERRWRRNHTARTTVETTTETRRVSIRLVARHDGGNAPSAPIRSVHERGGALDGPNLAAIEGRARTQLLGDEGTVDALARRTRSDDTTQTTVRGERPSELRDWVYRDIVRLREQVANVSVAVERGALGTYQVNPSGELAAELRARRAQLVDAPDAYDGVADRARVAARGAYLDAVIAQLERRADDRNGVKERFADLLAARGLRLDRLRSMMTARSQVTTPTSRSISGVGGPYSLDVDGAPAYLTLASVNRTQTDSLREGSVRPLAARNTNIFTVPYGDAADGLVGKLFDGDRVRLRSAARALAAGEELATHDTLEADVEAAVTRRRRGMRRVLRRAGVGDSRSERRRIVATGLGAWQTVAERALAVTENRGPDAVAAVAVRRSPGSFDGPADRDDLRRSLRAAATDGRGVPESSVTPHVERARQVVGKLAKQSVGRAANQTTTAVRERLESKTGKLAAVPSGLPVTPLPSQWYATMNVWDISVRGGYDRFSVSVPTAGRDAGSPTSVTVAPSVSTGTATESQRVRVRPRRSRSPTGRPSWSSSRPVDRASATWTATRTSALRDGDSVIASGWLVDMCSTRLPTGICSPAWCARCSRCSPSR</sequence>
<evidence type="ECO:0000313" key="2">
    <source>
        <dbReference type="EMBL" id="RNJ26986.1"/>
    </source>
</evidence>
<comment type="caution">
    <text evidence="2">The sequence shown here is derived from an EMBL/GenBank/DDBJ whole genome shotgun (WGS) entry which is preliminary data.</text>
</comment>
<reference evidence="2 3" key="1">
    <citation type="submission" date="2018-11" db="EMBL/GenBank/DDBJ databases">
        <title>Genome sequences of Natronomonas sp. CBA1133.</title>
        <authorList>
            <person name="Roh S.W."/>
            <person name="Cha I.-T."/>
        </authorList>
    </citation>
    <scope>NUCLEOTIDE SEQUENCE [LARGE SCALE GENOMIC DNA]</scope>
    <source>
        <strain evidence="2 3">CBA1133</strain>
    </source>
</reference>
<dbReference type="AlphaFoldDB" id="A0AAJ4R994"/>
<dbReference type="Proteomes" id="UP000270581">
    <property type="component" value="Unassembled WGS sequence"/>
</dbReference>
<feature type="region of interest" description="Disordered" evidence="1">
    <location>
        <begin position="915"/>
        <end position="970"/>
    </location>
</feature>
<evidence type="ECO:0000313" key="3">
    <source>
        <dbReference type="Proteomes" id="UP000270581"/>
    </source>
</evidence>
<protein>
    <submittedName>
        <fullName evidence="2">Uncharacterized protein</fullName>
    </submittedName>
</protein>
<feature type="compositionally biased region" description="Low complexity" evidence="1">
    <location>
        <begin position="952"/>
        <end position="970"/>
    </location>
</feature>